<dbReference type="EMBL" id="FOFX01000067">
    <property type="protein sequence ID" value="SEQ50660.1"/>
    <property type="molecule type" value="Genomic_DNA"/>
</dbReference>
<proteinExistence type="predicted"/>
<reference evidence="1 2" key="1">
    <citation type="submission" date="2016-10" db="EMBL/GenBank/DDBJ databases">
        <authorList>
            <person name="de Groot N.N."/>
        </authorList>
    </citation>
    <scope>NUCLEOTIDE SEQUENCE [LARGE SCALE GENOMIC DNA]</scope>
    <source>
        <strain evidence="1 2">Nm9</strain>
    </source>
</reference>
<sequence length="63" mass="7300">MQGAPLISRMIFFTTTEKQERIRDGEAVFEIQHVLDFSHVVLIQPSANALYFTNFNFIEPLLD</sequence>
<name>A0A1H9GKQ9_9PROT</name>
<organism evidence="1 2">
    <name type="scientific">Nitrosomonas ureae</name>
    <dbReference type="NCBI Taxonomy" id="44577"/>
    <lineage>
        <taxon>Bacteria</taxon>
        <taxon>Pseudomonadati</taxon>
        <taxon>Pseudomonadota</taxon>
        <taxon>Betaproteobacteria</taxon>
        <taxon>Nitrosomonadales</taxon>
        <taxon>Nitrosomonadaceae</taxon>
        <taxon>Nitrosomonas</taxon>
    </lineage>
</organism>
<evidence type="ECO:0000313" key="1">
    <source>
        <dbReference type="EMBL" id="SEQ50660.1"/>
    </source>
</evidence>
<protein>
    <submittedName>
        <fullName evidence="1">Uncharacterized protein</fullName>
    </submittedName>
</protein>
<dbReference type="Proteomes" id="UP000181998">
    <property type="component" value="Unassembled WGS sequence"/>
</dbReference>
<gene>
    <name evidence="1" type="ORF">SAMN05421510_106711</name>
</gene>
<evidence type="ECO:0000313" key="2">
    <source>
        <dbReference type="Proteomes" id="UP000181998"/>
    </source>
</evidence>
<accession>A0A1H9GKQ9</accession>
<dbReference type="AlphaFoldDB" id="A0A1H9GKQ9"/>